<dbReference type="GO" id="GO:0004553">
    <property type="term" value="F:hydrolase activity, hydrolyzing O-glycosyl compounds"/>
    <property type="evidence" value="ECO:0007669"/>
    <property type="project" value="InterPro"/>
</dbReference>
<sequence>MTTAQASSQTYTVQPGDTLFLIAQKVYGDGNRWREIYEANRGVIGGNPEQIQVGMVLVIPGLGQPNPNPNPPNTLNLEATFYSREETQGHPPATGVHGVTLQEALSGRGRVQCAVDPNVIPLLKEFTLILWDGRQVPASALDKGTAIIGNRIDLFVDTIQEAINLGRQPVKAIL</sequence>
<dbReference type="PANTHER" id="PTHR34700:SF4">
    <property type="entry name" value="PHAGE-LIKE ELEMENT PBSX PROTEIN XKDP"/>
    <property type="match status" value="1"/>
</dbReference>
<evidence type="ECO:0000313" key="2">
    <source>
        <dbReference type="EMBL" id="NEU73394.1"/>
    </source>
</evidence>
<dbReference type="AlphaFoldDB" id="A0A846H9N2"/>
<feature type="domain" description="LysM" evidence="1">
    <location>
        <begin position="9"/>
        <end position="59"/>
    </location>
</feature>
<dbReference type="InterPro" id="IPR052196">
    <property type="entry name" value="Bact_Kbp"/>
</dbReference>
<dbReference type="CDD" id="cd14667">
    <property type="entry name" value="3D_containing_proteins"/>
    <property type="match status" value="1"/>
</dbReference>
<dbReference type="GO" id="GO:0009254">
    <property type="term" value="P:peptidoglycan turnover"/>
    <property type="evidence" value="ECO:0007669"/>
    <property type="project" value="InterPro"/>
</dbReference>
<comment type="caution">
    <text evidence="2">The sequence shown here is derived from an EMBL/GenBank/DDBJ whole genome shotgun (WGS) entry which is preliminary data.</text>
</comment>
<dbReference type="GO" id="GO:0019867">
    <property type="term" value="C:outer membrane"/>
    <property type="evidence" value="ECO:0007669"/>
    <property type="project" value="InterPro"/>
</dbReference>
<evidence type="ECO:0000313" key="3">
    <source>
        <dbReference type="Proteomes" id="UP000031549"/>
    </source>
</evidence>
<evidence type="ECO:0000259" key="1">
    <source>
        <dbReference type="PROSITE" id="PS51782"/>
    </source>
</evidence>
<dbReference type="Gene3D" id="3.10.350.10">
    <property type="entry name" value="LysM domain"/>
    <property type="match status" value="1"/>
</dbReference>
<dbReference type="PANTHER" id="PTHR34700">
    <property type="entry name" value="POTASSIUM BINDING PROTEIN KBP"/>
    <property type="match status" value="1"/>
</dbReference>
<dbReference type="InterPro" id="IPR018392">
    <property type="entry name" value="LysM"/>
</dbReference>
<dbReference type="EMBL" id="JTCM02000022">
    <property type="protein sequence ID" value="NEU73394.1"/>
    <property type="molecule type" value="Genomic_DNA"/>
</dbReference>
<dbReference type="InterPro" id="IPR036779">
    <property type="entry name" value="LysM_dom_sf"/>
</dbReference>
<dbReference type="InterPro" id="IPR059180">
    <property type="entry name" value="3D_YorM"/>
</dbReference>
<dbReference type="CDD" id="cd00118">
    <property type="entry name" value="LysM"/>
    <property type="match status" value="1"/>
</dbReference>
<dbReference type="SMART" id="SM00257">
    <property type="entry name" value="LysM"/>
    <property type="match status" value="1"/>
</dbReference>
<keyword evidence="3" id="KW-1185">Reference proteome</keyword>
<gene>
    <name evidence="2" type="ORF">PI95_012660</name>
</gene>
<accession>A0A846H9N2</accession>
<protein>
    <submittedName>
        <fullName evidence="2">LysM peptidoglycan-binding domain-containing protein</fullName>
    </submittedName>
</protein>
<organism evidence="2 3">
    <name type="scientific">Hassallia byssoidea VB512170</name>
    <dbReference type="NCBI Taxonomy" id="1304833"/>
    <lineage>
        <taxon>Bacteria</taxon>
        <taxon>Bacillati</taxon>
        <taxon>Cyanobacteriota</taxon>
        <taxon>Cyanophyceae</taxon>
        <taxon>Nostocales</taxon>
        <taxon>Tolypothrichaceae</taxon>
        <taxon>Hassallia</taxon>
    </lineage>
</organism>
<dbReference type="InterPro" id="IPR010611">
    <property type="entry name" value="3D_dom"/>
</dbReference>
<dbReference type="Proteomes" id="UP000031549">
    <property type="component" value="Unassembled WGS sequence"/>
</dbReference>
<dbReference type="SUPFAM" id="SSF54106">
    <property type="entry name" value="LysM domain"/>
    <property type="match status" value="1"/>
</dbReference>
<dbReference type="Pfam" id="PF01476">
    <property type="entry name" value="LysM"/>
    <property type="match status" value="1"/>
</dbReference>
<name>A0A846H9N2_9CYAN</name>
<dbReference type="Pfam" id="PF06725">
    <property type="entry name" value="3D"/>
    <property type="match status" value="1"/>
</dbReference>
<reference evidence="2 3" key="1">
    <citation type="journal article" date="2015" name="Genome Announc.">
        <title>Draft Genome Sequence of Cyanobacterium Hassallia byssoidea Strain VB512170, Isolated from Monuments in India.</title>
        <authorList>
            <person name="Singh D."/>
            <person name="Chandrababunaidu M.M."/>
            <person name="Panda A."/>
            <person name="Sen D."/>
            <person name="Bhattacharyya S."/>
            <person name="Adhikary S.P."/>
            <person name="Tripathy S."/>
        </authorList>
    </citation>
    <scope>NUCLEOTIDE SEQUENCE [LARGE SCALE GENOMIC DNA]</scope>
    <source>
        <strain evidence="2 3">VB512170</strain>
    </source>
</reference>
<dbReference type="PROSITE" id="PS51782">
    <property type="entry name" value="LYSM"/>
    <property type="match status" value="1"/>
</dbReference>
<proteinExistence type="predicted"/>
<dbReference type="RefSeq" id="WP_039741987.1">
    <property type="nucleotide sequence ID" value="NZ_JTCM02000022.1"/>
</dbReference>